<evidence type="ECO:0000256" key="11">
    <source>
        <dbReference type="ARBA" id="ARBA00023268"/>
    </source>
</evidence>
<keyword evidence="16" id="KW-0540">Nuclease</keyword>
<dbReference type="InterPro" id="IPR000214">
    <property type="entry name" value="Znf_DNA_glyclase/AP_lyase"/>
</dbReference>
<dbReference type="Pfam" id="PF01149">
    <property type="entry name" value="Fapy_DNA_glyco"/>
    <property type="match status" value="1"/>
</dbReference>
<dbReference type="SUPFAM" id="SSF81624">
    <property type="entry name" value="N-terminal domain of MutM-like DNA repair proteins"/>
    <property type="match status" value="1"/>
</dbReference>
<dbReference type="EC" id="4.2.99.18" evidence="2"/>
<dbReference type="Pfam" id="PF06831">
    <property type="entry name" value="H2TH"/>
    <property type="match status" value="1"/>
</dbReference>
<dbReference type="Proteomes" id="UP000424462">
    <property type="component" value="Chromosome"/>
</dbReference>
<keyword evidence="12 16" id="KW-0326">Glycosidase</keyword>
<keyword evidence="17" id="KW-1185">Reference proteome</keyword>
<dbReference type="PROSITE" id="PS51066">
    <property type="entry name" value="ZF_FPG_2"/>
    <property type="match status" value="1"/>
</dbReference>
<dbReference type="SUPFAM" id="SSF46946">
    <property type="entry name" value="S13-like H2TH domain"/>
    <property type="match status" value="1"/>
</dbReference>
<organism evidence="16 17">
    <name type="scientific">Corynebacterium occultum</name>
    <dbReference type="NCBI Taxonomy" id="2675219"/>
    <lineage>
        <taxon>Bacteria</taxon>
        <taxon>Bacillati</taxon>
        <taxon>Actinomycetota</taxon>
        <taxon>Actinomycetes</taxon>
        <taxon>Mycobacteriales</taxon>
        <taxon>Corynebacteriaceae</taxon>
        <taxon>Corynebacterium</taxon>
    </lineage>
</organism>
<evidence type="ECO:0000256" key="5">
    <source>
        <dbReference type="ARBA" id="ARBA00022771"/>
    </source>
</evidence>
<dbReference type="KEGG" id="cok:COCCU_03880"/>
<dbReference type="EMBL" id="CP046455">
    <property type="protein sequence ID" value="QGU06724.1"/>
    <property type="molecule type" value="Genomic_DNA"/>
</dbReference>
<evidence type="ECO:0000259" key="14">
    <source>
        <dbReference type="PROSITE" id="PS51066"/>
    </source>
</evidence>
<proteinExistence type="inferred from homology"/>
<dbReference type="SMART" id="SM01232">
    <property type="entry name" value="H2TH"/>
    <property type="match status" value="1"/>
</dbReference>
<evidence type="ECO:0000256" key="8">
    <source>
        <dbReference type="ARBA" id="ARBA00023125"/>
    </source>
</evidence>
<dbReference type="InterPro" id="IPR015886">
    <property type="entry name" value="H2TH_FPG"/>
</dbReference>
<dbReference type="InterPro" id="IPR012319">
    <property type="entry name" value="FPG_cat"/>
</dbReference>
<comment type="similarity">
    <text evidence="1">Belongs to the FPG family.</text>
</comment>
<dbReference type="SMART" id="SM00898">
    <property type="entry name" value="Fapy_DNA_glyco"/>
    <property type="match status" value="1"/>
</dbReference>
<dbReference type="GO" id="GO:0003684">
    <property type="term" value="F:damaged DNA binding"/>
    <property type="evidence" value="ECO:0007669"/>
    <property type="project" value="InterPro"/>
</dbReference>
<protein>
    <recommendedName>
        <fullName evidence="2">DNA-(apurinic or apyrimidinic site) lyase</fullName>
        <ecNumber evidence="2">4.2.99.18</ecNumber>
    </recommendedName>
</protein>
<dbReference type="GO" id="GO:0000703">
    <property type="term" value="F:oxidized pyrimidine nucleobase lesion DNA N-glycosylase activity"/>
    <property type="evidence" value="ECO:0007669"/>
    <property type="project" value="TreeGrafter"/>
</dbReference>
<dbReference type="AlphaFoldDB" id="A0A6B8VZH3"/>
<dbReference type="PANTHER" id="PTHR42697">
    <property type="entry name" value="ENDONUCLEASE 8"/>
    <property type="match status" value="1"/>
</dbReference>
<sequence length="301" mass="33872">MVCHLGNLDRGSNERVRPRIVRGDILIVMPEGDSVHQLSHRLQFMVGREVLATQLRVPSYALADFSGREVTAIWPHGKHLFMQFGREILHTHLKMEGSWAMHLKGDRWRKPGHTARVVLHLVGDPHPRPIEVVGHSLGLVRIFPTNLYPEKMGYLGPDVLAEDWLIDGADIARTRLLADPGRPIGTALLDQQNLAGVGNEYRAEICFIAGVHPATPVAEVDVEHILDITRRLMWANRTSPVRVTTGIRRAGENSYVFGRNRKPCRRCGTLITKDMLGGADLGGRENELERVIWWCPRCQPL</sequence>
<keyword evidence="8" id="KW-0238">DNA-binding</keyword>
<evidence type="ECO:0000256" key="9">
    <source>
        <dbReference type="ARBA" id="ARBA00023204"/>
    </source>
</evidence>
<evidence type="ECO:0000256" key="7">
    <source>
        <dbReference type="ARBA" id="ARBA00022833"/>
    </source>
</evidence>
<dbReference type="SUPFAM" id="SSF57716">
    <property type="entry name" value="Glucocorticoid receptor-like (DNA-binding domain)"/>
    <property type="match status" value="1"/>
</dbReference>
<keyword evidence="7" id="KW-0862">Zinc</keyword>
<dbReference type="CDD" id="cd08971">
    <property type="entry name" value="AcNei2_N"/>
    <property type="match status" value="1"/>
</dbReference>
<evidence type="ECO:0000313" key="16">
    <source>
        <dbReference type="EMBL" id="QGU06724.1"/>
    </source>
</evidence>
<keyword evidence="5 13" id="KW-0863">Zinc-finger</keyword>
<evidence type="ECO:0000256" key="2">
    <source>
        <dbReference type="ARBA" id="ARBA00012720"/>
    </source>
</evidence>
<keyword evidence="11" id="KW-0511">Multifunctional enzyme</keyword>
<dbReference type="Gene3D" id="3.20.190.10">
    <property type="entry name" value="MutM-like, N-terminal"/>
    <property type="match status" value="1"/>
</dbReference>
<evidence type="ECO:0000259" key="15">
    <source>
        <dbReference type="PROSITE" id="PS51068"/>
    </source>
</evidence>
<keyword evidence="10" id="KW-0456">Lyase</keyword>
<dbReference type="PROSITE" id="PS51068">
    <property type="entry name" value="FPG_CAT"/>
    <property type="match status" value="1"/>
</dbReference>
<dbReference type="InterPro" id="IPR044090">
    <property type="entry name" value="Nei2_N"/>
</dbReference>
<gene>
    <name evidence="16" type="primary">nei1</name>
    <name evidence="16" type="ORF">COCCU_03880</name>
</gene>
<feature type="domain" description="FPG-type" evidence="14">
    <location>
        <begin position="255"/>
        <end position="300"/>
    </location>
</feature>
<dbReference type="PANTHER" id="PTHR42697:SF1">
    <property type="entry name" value="ENDONUCLEASE 8"/>
    <property type="match status" value="1"/>
</dbReference>
<keyword evidence="6 16" id="KW-0378">Hydrolase</keyword>
<evidence type="ECO:0000256" key="3">
    <source>
        <dbReference type="ARBA" id="ARBA00022723"/>
    </source>
</evidence>
<keyword evidence="3" id="KW-0479">Metal-binding</keyword>
<evidence type="ECO:0000256" key="13">
    <source>
        <dbReference type="PROSITE-ProRule" id="PRU00391"/>
    </source>
</evidence>
<dbReference type="InterPro" id="IPR010979">
    <property type="entry name" value="Ribosomal_uS13-like_H2TH"/>
</dbReference>
<dbReference type="GO" id="GO:0006284">
    <property type="term" value="P:base-excision repair"/>
    <property type="evidence" value="ECO:0007669"/>
    <property type="project" value="InterPro"/>
</dbReference>
<keyword evidence="4" id="KW-0227">DNA damage</keyword>
<keyword evidence="9" id="KW-0234">DNA repair</keyword>
<keyword evidence="16" id="KW-0255">Endonuclease</keyword>
<feature type="domain" description="Formamidopyrimidine-DNA glycosylase catalytic" evidence="15">
    <location>
        <begin position="30"/>
        <end position="103"/>
    </location>
</feature>
<dbReference type="Gene3D" id="1.10.8.50">
    <property type="match status" value="1"/>
</dbReference>
<evidence type="ECO:0000256" key="1">
    <source>
        <dbReference type="ARBA" id="ARBA00009409"/>
    </source>
</evidence>
<evidence type="ECO:0000256" key="4">
    <source>
        <dbReference type="ARBA" id="ARBA00022763"/>
    </source>
</evidence>
<dbReference type="InterPro" id="IPR035937">
    <property type="entry name" value="FPG_N"/>
</dbReference>
<evidence type="ECO:0000256" key="6">
    <source>
        <dbReference type="ARBA" id="ARBA00022801"/>
    </source>
</evidence>
<evidence type="ECO:0000256" key="10">
    <source>
        <dbReference type="ARBA" id="ARBA00023239"/>
    </source>
</evidence>
<dbReference type="GO" id="GO:0140078">
    <property type="term" value="F:class I DNA-(apurinic or apyrimidinic site) endonuclease activity"/>
    <property type="evidence" value="ECO:0007669"/>
    <property type="project" value="UniProtKB-EC"/>
</dbReference>
<evidence type="ECO:0000256" key="12">
    <source>
        <dbReference type="ARBA" id="ARBA00023295"/>
    </source>
</evidence>
<name>A0A6B8VZH3_9CORY</name>
<evidence type="ECO:0000313" key="17">
    <source>
        <dbReference type="Proteomes" id="UP000424462"/>
    </source>
</evidence>
<dbReference type="GO" id="GO:0008270">
    <property type="term" value="F:zinc ion binding"/>
    <property type="evidence" value="ECO:0007669"/>
    <property type="project" value="UniProtKB-KW"/>
</dbReference>
<accession>A0A6B8VZH3</accession>
<reference evidence="16 17" key="1">
    <citation type="submission" date="2019-11" db="EMBL/GenBank/DDBJ databases">
        <title>Complete genome sequence of Corynebacterium kalinowskii 1959, a novel Corynebacterium species isolated from soil of a small paddock in Vilsendorf, Germany.</title>
        <authorList>
            <person name="Schaffert L."/>
            <person name="Ruwe M."/>
            <person name="Milse J."/>
            <person name="Hanuschka K."/>
            <person name="Ortseifen V."/>
            <person name="Droste J."/>
            <person name="Brandt D."/>
            <person name="Schlueter L."/>
            <person name="Kutter Y."/>
            <person name="Vinke S."/>
            <person name="Viehoefer P."/>
            <person name="Jacob L."/>
            <person name="Luebke N.-C."/>
            <person name="Schulte-Berndt E."/>
            <person name="Hain C."/>
            <person name="Linder M."/>
            <person name="Schmidt P."/>
            <person name="Wollenschlaeger L."/>
            <person name="Luttermann T."/>
            <person name="Thieme E."/>
            <person name="Hassa J."/>
            <person name="Haak M."/>
            <person name="Wittchen M."/>
            <person name="Mentz A."/>
            <person name="Persicke M."/>
            <person name="Busche T."/>
            <person name="Ruckert C."/>
        </authorList>
    </citation>
    <scope>NUCLEOTIDE SEQUENCE [LARGE SCALE GENOMIC DNA]</scope>
    <source>
        <strain evidence="16 17">2039</strain>
    </source>
</reference>